<accession>A0A0G0H2D0</accession>
<keyword evidence="1" id="KW-0238">DNA-binding</keyword>
<dbReference type="PANTHER" id="PTHR46797:SF1">
    <property type="entry name" value="METHYLPHOSPHONATE SYNTHASE"/>
    <property type="match status" value="1"/>
</dbReference>
<reference evidence="3 4" key="1">
    <citation type="journal article" date="2015" name="Nature">
        <title>rRNA introns, odd ribosomes, and small enigmatic genomes across a large radiation of phyla.</title>
        <authorList>
            <person name="Brown C.T."/>
            <person name="Hug L.A."/>
            <person name="Thomas B.C."/>
            <person name="Sharon I."/>
            <person name="Castelle C.J."/>
            <person name="Singh A."/>
            <person name="Wilkins M.J."/>
            <person name="Williams K.H."/>
            <person name="Banfield J.F."/>
        </authorList>
    </citation>
    <scope>NUCLEOTIDE SEQUENCE [LARGE SCALE GENOMIC DNA]</scope>
</reference>
<dbReference type="InterPro" id="IPR010982">
    <property type="entry name" value="Lambda_DNA-bd_dom_sf"/>
</dbReference>
<dbReference type="SUPFAM" id="SSF47413">
    <property type="entry name" value="lambda repressor-like DNA-binding domains"/>
    <property type="match status" value="1"/>
</dbReference>
<dbReference type="AlphaFoldDB" id="A0A0G0H2D0"/>
<gene>
    <name evidence="3" type="ORF">US52_C0002G0010</name>
</gene>
<dbReference type="SMART" id="SM00530">
    <property type="entry name" value="HTH_XRE"/>
    <property type="match status" value="1"/>
</dbReference>
<evidence type="ECO:0000256" key="1">
    <source>
        <dbReference type="ARBA" id="ARBA00023125"/>
    </source>
</evidence>
<name>A0A0G0H2D0_9BACT</name>
<dbReference type="Proteomes" id="UP000034852">
    <property type="component" value="Unassembled WGS sequence"/>
</dbReference>
<dbReference type="CDD" id="cd00093">
    <property type="entry name" value="HTH_XRE"/>
    <property type="match status" value="1"/>
</dbReference>
<dbReference type="GO" id="GO:0005829">
    <property type="term" value="C:cytosol"/>
    <property type="evidence" value="ECO:0007669"/>
    <property type="project" value="TreeGrafter"/>
</dbReference>
<dbReference type="GO" id="GO:0003700">
    <property type="term" value="F:DNA-binding transcription factor activity"/>
    <property type="evidence" value="ECO:0007669"/>
    <property type="project" value="TreeGrafter"/>
</dbReference>
<sequence length="104" mass="12192">MGIKNHDKLIPWEVVRRENFTPEEIKILDARARIRIATRKIREEREKQKITQEVLAEKANIPRTTLSKIESGYQNVSMLKLMQVANAMDMQIKVELVPITEEIH</sequence>
<evidence type="ECO:0000259" key="2">
    <source>
        <dbReference type="PROSITE" id="PS50943"/>
    </source>
</evidence>
<dbReference type="GO" id="GO:0003677">
    <property type="term" value="F:DNA binding"/>
    <property type="evidence" value="ECO:0007669"/>
    <property type="project" value="UniProtKB-KW"/>
</dbReference>
<dbReference type="InterPro" id="IPR001387">
    <property type="entry name" value="Cro/C1-type_HTH"/>
</dbReference>
<comment type="caution">
    <text evidence="3">The sequence shown here is derived from an EMBL/GenBank/DDBJ whole genome shotgun (WGS) entry which is preliminary data.</text>
</comment>
<protein>
    <submittedName>
        <fullName evidence="3">Helix-turn-helix domain protein</fullName>
    </submittedName>
</protein>
<dbReference type="EMBL" id="LBTH01000002">
    <property type="protein sequence ID" value="KKQ36317.1"/>
    <property type="molecule type" value="Genomic_DNA"/>
</dbReference>
<evidence type="ECO:0000313" key="3">
    <source>
        <dbReference type="EMBL" id="KKQ36317.1"/>
    </source>
</evidence>
<feature type="domain" description="HTH cro/C1-type" evidence="2">
    <location>
        <begin position="41"/>
        <end position="96"/>
    </location>
</feature>
<dbReference type="PROSITE" id="PS50943">
    <property type="entry name" value="HTH_CROC1"/>
    <property type="match status" value="1"/>
</dbReference>
<evidence type="ECO:0000313" key="4">
    <source>
        <dbReference type="Proteomes" id="UP000034852"/>
    </source>
</evidence>
<dbReference type="InterPro" id="IPR050807">
    <property type="entry name" value="TransReg_Diox_bact_type"/>
</dbReference>
<dbReference type="Gene3D" id="1.10.260.40">
    <property type="entry name" value="lambda repressor-like DNA-binding domains"/>
    <property type="match status" value="1"/>
</dbReference>
<dbReference type="PANTHER" id="PTHR46797">
    <property type="entry name" value="HTH-TYPE TRANSCRIPTIONAL REGULATOR"/>
    <property type="match status" value="1"/>
</dbReference>
<organism evidence="3 4">
    <name type="scientific">candidate division WS6 bacterium GW2011_GWA2_37_6</name>
    <dbReference type="NCBI Taxonomy" id="1619087"/>
    <lineage>
        <taxon>Bacteria</taxon>
        <taxon>Candidatus Dojkabacteria</taxon>
    </lineage>
</organism>
<proteinExistence type="predicted"/>
<dbReference type="Pfam" id="PF01381">
    <property type="entry name" value="HTH_3"/>
    <property type="match status" value="1"/>
</dbReference>